<organism evidence="1 2">
    <name type="scientific">Artemia franciscana</name>
    <name type="common">Brine shrimp</name>
    <name type="synonym">Artemia sanfranciscana</name>
    <dbReference type="NCBI Taxonomy" id="6661"/>
    <lineage>
        <taxon>Eukaryota</taxon>
        <taxon>Metazoa</taxon>
        <taxon>Ecdysozoa</taxon>
        <taxon>Arthropoda</taxon>
        <taxon>Crustacea</taxon>
        <taxon>Branchiopoda</taxon>
        <taxon>Anostraca</taxon>
        <taxon>Artemiidae</taxon>
        <taxon>Artemia</taxon>
    </lineage>
</organism>
<evidence type="ECO:0000313" key="1">
    <source>
        <dbReference type="EMBL" id="KAK2712129.1"/>
    </source>
</evidence>
<reference evidence="1" key="1">
    <citation type="submission" date="2023-07" db="EMBL/GenBank/DDBJ databases">
        <title>Chromosome-level genome assembly of Artemia franciscana.</title>
        <authorList>
            <person name="Jo E."/>
        </authorList>
    </citation>
    <scope>NUCLEOTIDE SEQUENCE</scope>
    <source>
        <tissue evidence="1">Whole body</tissue>
    </source>
</reference>
<accession>A0AA88HKT7</accession>
<keyword evidence="2" id="KW-1185">Reference proteome</keyword>
<protein>
    <submittedName>
        <fullName evidence="1">Uncharacterized protein</fullName>
    </submittedName>
</protein>
<dbReference type="AlphaFoldDB" id="A0AA88HKT7"/>
<comment type="caution">
    <text evidence="1">The sequence shown here is derived from an EMBL/GenBank/DDBJ whole genome shotgun (WGS) entry which is preliminary data.</text>
</comment>
<name>A0AA88HKT7_ARTSF</name>
<proteinExistence type="predicted"/>
<dbReference type="EMBL" id="JAVRJZ010000015">
    <property type="protein sequence ID" value="KAK2712129.1"/>
    <property type="molecule type" value="Genomic_DNA"/>
</dbReference>
<evidence type="ECO:0000313" key="2">
    <source>
        <dbReference type="Proteomes" id="UP001187531"/>
    </source>
</evidence>
<gene>
    <name evidence="1" type="ORF">QYM36_010980</name>
</gene>
<feature type="non-terminal residue" evidence="1">
    <location>
        <position position="51"/>
    </location>
</feature>
<sequence length="51" mass="5988">MRFMQVANLNYYREFFKNNLPRLASRKGCETTEDVLAKPPSYKCARLESIS</sequence>
<dbReference type="Proteomes" id="UP001187531">
    <property type="component" value="Unassembled WGS sequence"/>
</dbReference>